<dbReference type="EMBL" id="JACGCM010002347">
    <property type="protein sequence ID" value="KAF6140871.1"/>
    <property type="molecule type" value="Genomic_DNA"/>
</dbReference>
<dbReference type="PANTHER" id="PTHR34200">
    <property type="entry name" value="DENTIN SIALOPHOSPHOPROTEIN-LIKE ISOFORM X1"/>
    <property type="match status" value="1"/>
</dbReference>
<comment type="caution">
    <text evidence="4">The sequence shown here is derived from an EMBL/GenBank/DDBJ whole genome shotgun (WGS) entry which is preliminary data.</text>
</comment>
<feature type="signal peptide" evidence="2">
    <location>
        <begin position="1"/>
        <end position="19"/>
    </location>
</feature>
<feature type="domain" description="DUF7356" evidence="3">
    <location>
        <begin position="122"/>
        <end position="151"/>
    </location>
</feature>
<feature type="region of interest" description="Disordered" evidence="1">
    <location>
        <begin position="29"/>
        <end position="51"/>
    </location>
</feature>
<dbReference type="OrthoDB" id="1936430at2759"/>
<evidence type="ECO:0000313" key="4">
    <source>
        <dbReference type="EMBL" id="KAF6140871.1"/>
    </source>
</evidence>
<evidence type="ECO:0000256" key="1">
    <source>
        <dbReference type="SAM" id="MobiDB-lite"/>
    </source>
</evidence>
<proteinExistence type="predicted"/>
<keyword evidence="5" id="KW-1185">Reference proteome</keyword>
<feature type="region of interest" description="Disordered" evidence="1">
    <location>
        <begin position="66"/>
        <end position="132"/>
    </location>
</feature>
<reference evidence="4 5" key="1">
    <citation type="journal article" date="2020" name="IScience">
        <title>Genome Sequencing of the Endangered Kingdonia uniflora (Circaeasteraceae, Ranunculales) Reveals Potential Mechanisms of Evolutionary Specialization.</title>
        <authorList>
            <person name="Sun Y."/>
            <person name="Deng T."/>
            <person name="Zhang A."/>
            <person name="Moore M.J."/>
            <person name="Landis J.B."/>
            <person name="Lin N."/>
            <person name="Zhang H."/>
            <person name="Zhang X."/>
            <person name="Huang J."/>
            <person name="Zhang X."/>
            <person name="Sun H."/>
            <person name="Wang H."/>
        </authorList>
    </citation>
    <scope>NUCLEOTIDE SEQUENCE [LARGE SCALE GENOMIC DNA]</scope>
    <source>
        <strain evidence="4">TB1705</strain>
        <tissue evidence="4">Leaf</tissue>
    </source>
</reference>
<accession>A0A7J7LDX2</accession>
<evidence type="ECO:0000313" key="5">
    <source>
        <dbReference type="Proteomes" id="UP000541444"/>
    </source>
</evidence>
<gene>
    <name evidence="4" type="ORF">GIB67_042284</name>
</gene>
<dbReference type="AlphaFoldDB" id="A0A7J7LDX2"/>
<evidence type="ECO:0000259" key="3">
    <source>
        <dbReference type="Pfam" id="PF24053"/>
    </source>
</evidence>
<dbReference type="Pfam" id="PF24053">
    <property type="entry name" value="DUF7356"/>
    <property type="match status" value="1"/>
</dbReference>
<feature type="chain" id="PRO_5029522191" description="DUF7356 domain-containing protein" evidence="2">
    <location>
        <begin position="20"/>
        <end position="158"/>
    </location>
</feature>
<name>A0A7J7LDX2_9MAGN</name>
<keyword evidence="2" id="KW-0732">Signal</keyword>
<organism evidence="4 5">
    <name type="scientific">Kingdonia uniflora</name>
    <dbReference type="NCBI Taxonomy" id="39325"/>
    <lineage>
        <taxon>Eukaryota</taxon>
        <taxon>Viridiplantae</taxon>
        <taxon>Streptophyta</taxon>
        <taxon>Embryophyta</taxon>
        <taxon>Tracheophyta</taxon>
        <taxon>Spermatophyta</taxon>
        <taxon>Magnoliopsida</taxon>
        <taxon>Ranunculales</taxon>
        <taxon>Circaeasteraceae</taxon>
        <taxon>Kingdonia</taxon>
    </lineage>
</organism>
<sequence length="158" mass="17144">MKRYLAVLVLSMVVVVSFGANLEVKSTDPDIGIGMKYSSPPNDSSILKSSESVSVLDSTKIGKEEKIESQEGVGKDVQIKESQEKKGGDKREGLIDESQPKKLPEERKKEGESVPVKPLMPESVPGEECDSSNKCTVENKLVACLRVPGNGIILHLYA</sequence>
<dbReference type="PANTHER" id="PTHR34200:SF8">
    <property type="entry name" value="TRANSMEMBRANE PROTEIN"/>
    <property type="match status" value="1"/>
</dbReference>
<dbReference type="InterPro" id="IPR055780">
    <property type="entry name" value="DUF7356"/>
</dbReference>
<evidence type="ECO:0000256" key="2">
    <source>
        <dbReference type="SAM" id="SignalP"/>
    </source>
</evidence>
<feature type="compositionally biased region" description="Basic and acidic residues" evidence="1">
    <location>
        <begin position="66"/>
        <end position="112"/>
    </location>
</feature>
<dbReference type="Proteomes" id="UP000541444">
    <property type="component" value="Unassembled WGS sequence"/>
</dbReference>
<protein>
    <recommendedName>
        <fullName evidence="3">DUF7356 domain-containing protein</fullName>
    </recommendedName>
</protein>